<dbReference type="Gene3D" id="3.30.2130.10">
    <property type="entry name" value="VC0802-like"/>
    <property type="match status" value="1"/>
</dbReference>
<evidence type="ECO:0000259" key="1">
    <source>
        <dbReference type="PROSITE" id="PS51671"/>
    </source>
</evidence>
<reference evidence="3" key="1">
    <citation type="submission" date="2017-02" db="EMBL/GenBank/DDBJ databases">
        <title>Comparative genomics and description of representatives of a novel lineage of planctomycetes thriving in anoxic sediments.</title>
        <authorList>
            <person name="Spring S."/>
            <person name="Bunk B."/>
            <person name="Sproer C."/>
        </authorList>
    </citation>
    <scope>NUCLEOTIDE SEQUENCE [LARGE SCALE GENOMIC DNA]</scope>
    <source>
        <strain evidence="3">ST-NAGAB-D1</strain>
    </source>
</reference>
<organism evidence="2 3">
    <name type="scientific">Anaerohalosphaera lusitana</name>
    <dbReference type="NCBI Taxonomy" id="1936003"/>
    <lineage>
        <taxon>Bacteria</taxon>
        <taxon>Pseudomonadati</taxon>
        <taxon>Planctomycetota</taxon>
        <taxon>Phycisphaerae</taxon>
        <taxon>Sedimentisphaerales</taxon>
        <taxon>Anaerohalosphaeraceae</taxon>
        <taxon>Anaerohalosphaera</taxon>
    </lineage>
</organism>
<accession>A0A1U9NK27</accession>
<dbReference type="Proteomes" id="UP000189674">
    <property type="component" value="Chromosome"/>
</dbReference>
<sequence>MTKQLNVFVENRPGRLESVTQSLLESNINVRAFAMQDRGDYGLLKLIVDKPQEAYLALSEKNFACALKDTLAISVPDKPGNLHKLTTVLAENDINVIDAYGFVLEPDHQGICCLEIENLKETNAPQIVSEAGFEVLSAEELSDL</sequence>
<dbReference type="Pfam" id="PF19571">
    <property type="entry name" value="ACT_8"/>
    <property type="match status" value="1"/>
</dbReference>
<dbReference type="InterPro" id="IPR045865">
    <property type="entry name" value="ACT-like_dom_sf"/>
</dbReference>
<dbReference type="InterPro" id="IPR002912">
    <property type="entry name" value="ACT_dom"/>
</dbReference>
<protein>
    <submittedName>
        <fullName evidence="2">ACT domain-containing protein</fullName>
    </submittedName>
</protein>
<keyword evidence="3" id="KW-1185">Reference proteome</keyword>
<dbReference type="PROSITE" id="PS51671">
    <property type="entry name" value="ACT"/>
    <property type="match status" value="1"/>
</dbReference>
<name>A0A1U9NK27_9BACT</name>
<dbReference type="STRING" id="1936003.STSP2_01440"/>
<dbReference type="KEGG" id="alus:STSP2_01440"/>
<gene>
    <name evidence="2" type="ORF">STSP2_01440</name>
</gene>
<dbReference type="EMBL" id="CP019791">
    <property type="protein sequence ID" value="AQT68282.1"/>
    <property type="molecule type" value="Genomic_DNA"/>
</dbReference>
<proteinExistence type="predicted"/>
<dbReference type="PANTHER" id="PTHR40099:SF1">
    <property type="entry name" value="ACETOLACTATE SYNTHASE, SMALL SUBUNIT"/>
    <property type="match status" value="1"/>
</dbReference>
<dbReference type="RefSeq" id="WP_146661151.1">
    <property type="nucleotide sequence ID" value="NZ_CP019791.1"/>
</dbReference>
<dbReference type="AlphaFoldDB" id="A0A1U9NK27"/>
<dbReference type="PANTHER" id="PTHR40099">
    <property type="entry name" value="ACETOLACTATE SYNTHASE, SMALL SUBUNIT"/>
    <property type="match status" value="1"/>
</dbReference>
<dbReference type="SUPFAM" id="SSF55021">
    <property type="entry name" value="ACT-like"/>
    <property type="match status" value="2"/>
</dbReference>
<dbReference type="OrthoDB" id="9790662at2"/>
<feature type="domain" description="ACT" evidence="1">
    <location>
        <begin position="70"/>
        <end position="144"/>
    </location>
</feature>
<evidence type="ECO:0000313" key="2">
    <source>
        <dbReference type="EMBL" id="AQT68282.1"/>
    </source>
</evidence>
<evidence type="ECO:0000313" key="3">
    <source>
        <dbReference type="Proteomes" id="UP000189674"/>
    </source>
</evidence>
<dbReference type="InterPro" id="IPR045739">
    <property type="entry name" value="ACT_dom_pair"/>
</dbReference>